<proteinExistence type="predicted"/>
<dbReference type="Proteomes" id="UP001500443">
    <property type="component" value="Unassembled WGS sequence"/>
</dbReference>
<evidence type="ECO:0000256" key="2">
    <source>
        <dbReference type="ARBA" id="ARBA00023125"/>
    </source>
</evidence>
<dbReference type="InterPro" id="IPR000792">
    <property type="entry name" value="Tscrpt_reg_LuxR_C"/>
</dbReference>
<gene>
    <name evidence="5" type="ORF">GCM10009802_03460</name>
</gene>
<dbReference type="PROSITE" id="PS50043">
    <property type="entry name" value="HTH_LUXR_2"/>
    <property type="match status" value="1"/>
</dbReference>
<organism evidence="5 6">
    <name type="scientific">Streptomyces synnematoformans</name>
    <dbReference type="NCBI Taxonomy" id="415721"/>
    <lineage>
        <taxon>Bacteria</taxon>
        <taxon>Bacillati</taxon>
        <taxon>Actinomycetota</taxon>
        <taxon>Actinomycetes</taxon>
        <taxon>Kitasatosporales</taxon>
        <taxon>Streptomycetaceae</taxon>
        <taxon>Streptomyces</taxon>
    </lineage>
</organism>
<name>A0ABP5IYR2_9ACTN</name>
<evidence type="ECO:0000256" key="3">
    <source>
        <dbReference type="ARBA" id="ARBA00023163"/>
    </source>
</evidence>
<evidence type="ECO:0000259" key="4">
    <source>
        <dbReference type="PROSITE" id="PS50043"/>
    </source>
</evidence>
<sequence length="153" mass="16538">MRDRRFTAIVRTGLVLPRPTGTGGTWRPHTDAERHLLTQAQQLDAARRWLVEEVARLRQVMRDLGISDGAGRPQVSQLHGTDLPQLELKVLAGAAAGEPTPETATRLHLSEDGVKNARRRIAKRLGARNTSHAIALAVGAGLITVPPAGGEDR</sequence>
<dbReference type="PANTHER" id="PTHR44688">
    <property type="entry name" value="DNA-BINDING TRANSCRIPTIONAL ACTIVATOR DEVR_DOSR"/>
    <property type="match status" value="1"/>
</dbReference>
<feature type="domain" description="HTH luxR-type" evidence="4">
    <location>
        <begin position="79"/>
        <end position="141"/>
    </location>
</feature>
<dbReference type="SMART" id="SM00421">
    <property type="entry name" value="HTH_LUXR"/>
    <property type="match status" value="1"/>
</dbReference>
<evidence type="ECO:0000313" key="6">
    <source>
        <dbReference type="Proteomes" id="UP001500443"/>
    </source>
</evidence>
<dbReference type="Gene3D" id="1.10.10.10">
    <property type="entry name" value="Winged helix-like DNA-binding domain superfamily/Winged helix DNA-binding domain"/>
    <property type="match status" value="1"/>
</dbReference>
<keyword evidence="1" id="KW-0805">Transcription regulation</keyword>
<keyword evidence="3" id="KW-0804">Transcription</keyword>
<keyword evidence="2" id="KW-0238">DNA-binding</keyword>
<dbReference type="EMBL" id="BAAAPF010000003">
    <property type="protein sequence ID" value="GAA2107963.1"/>
    <property type="molecule type" value="Genomic_DNA"/>
</dbReference>
<evidence type="ECO:0000313" key="5">
    <source>
        <dbReference type="EMBL" id="GAA2107963.1"/>
    </source>
</evidence>
<dbReference type="SUPFAM" id="SSF46894">
    <property type="entry name" value="C-terminal effector domain of the bipartite response regulators"/>
    <property type="match status" value="1"/>
</dbReference>
<dbReference type="InterPro" id="IPR036388">
    <property type="entry name" value="WH-like_DNA-bd_sf"/>
</dbReference>
<accession>A0ABP5IYR2</accession>
<dbReference type="PANTHER" id="PTHR44688:SF16">
    <property type="entry name" value="DNA-BINDING TRANSCRIPTIONAL ACTIVATOR DEVR_DOSR"/>
    <property type="match status" value="1"/>
</dbReference>
<evidence type="ECO:0000256" key="1">
    <source>
        <dbReference type="ARBA" id="ARBA00023015"/>
    </source>
</evidence>
<dbReference type="Pfam" id="PF00196">
    <property type="entry name" value="GerE"/>
    <property type="match status" value="1"/>
</dbReference>
<comment type="caution">
    <text evidence="5">The sequence shown here is derived from an EMBL/GenBank/DDBJ whole genome shotgun (WGS) entry which is preliminary data.</text>
</comment>
<protein>
    <recommendedName>
        <fullName evidence="4">HTH luxR-type domain-containing protein</fullName>
    </recommendedName>
</protein>
<dbReference type="InterPro" id="IPR016032">
    <property type="entry name" value="Sig_transdc_resp-reg_C-effctor"/>
</dbReference>
<keyword evidence="6" id="KW-1185">Reference proteome</keyword>
<reference evidence="6" key="1">
    <citation type="journal article" date="2019" name="Int. J. Syst. Evol. Microbiol.">
        <title>The Global Catalogue of Microorganisms (GCM) 10K type strain sequencing project: providing services to taxonomists for standard genome sequencing and annotation.</title>
        <authorList>
            <consortium name="The Broad Institute Genomics Platform"/>
            <consortium name="The Broad Institute Genome Sequencing Center for Infectious Disease"/>
            <person name="Wu L."/>
            <person name="Ma J."/>
        </authorList>
    </citation>
    <scope>NUCLEOTIDE SEQUENCE [LARGE SCALE GENOMIC DNA]</scope>
    <source>
        <strain evidence="6">JCM 15481</strain>
    </source>
</reference>